<dbReference type="OrthoDB" id="7480128at2759"/>
<dbReference type="Proteomes" id="UP000301870">
    <property type="component" value="Chromosome 16"/>
</dbReference>
<organism evidence="1 2">
    <name type="scientific">Spodoptera litura</name>
    <name type="common">Asian cotton leafworm</name>
    <dbReference type="NCBI Taxonomy" id="69820"/>
    <lineage>
        <taxon>Eukaryota</taxon>
        <taxon>Metazoa</taxon>
        <taxon>Ecdysozoa</taxon>
        <taxon>Arthropoda</taxon>
        <taxon>Hexapoda</taxon>
        <taxon>Insecta</taxon>
        <taxon>Pterygota</taxon>
        <taxon>Neoptera</taxon>
        <taxon>Endopterygota</taxon>
        <taxon>Lepidoptera</taxon>
        <taxon>Glossata</taxon>
        <taxon>Ditrysia</taxon>
        <taxon>Noctuoidea</taxon>
        <taxon>Noctuidae</taxon>
        <taxon>Amphipyrinae</taxon>
        <taxon>Spodoptera</taxon>
    </lineage>
</organism>
<sequence length="155" mass="17335">MGIVRSMALYGAPVWADGLTERNVALLRGPQRAMAVRVIRGYRTISFEAATLLAGSPPWDLEAKALASLYRWRGELTARGERYPPRVLEARRLELRRETMAEWKMRLVQPSAGHAVVAAVSPIMEAWIGRGHGALSFRLTQSVQWLGDHCIDLEV</sequence>
<accession>A0A9J7DZ71</accession>
<keyword evidence="1" id="KW-1185">Reference proteome</keyword>
<evidence type="ECO:0000313" key="2">
    <source>
        <dbReference type="RefSeq" id="XP_022821410.1"/>
    </source>
</evidence>
<dbReference type="AlphaFoldDB" id="A0A9J7DZ71"/>
<reference evidence="2" key="1">
    <citation type="submission" date="2025-08" db="UniProtKB">
        <authorList>
            <consortium name="RefSeq"/>
        </authorList>
    </citation>
    <scope>IDENTIFICATION</scope>
    <source>
        <strain evidence="2">Ishihara</strain>
        <tissue evidence="2">Whole body</tissue>
    </source>
</reference>
<evidence type="ECO:0000313" key="1">
    <source>
        <dbReference type="Proteomes" id="UP000301870"/>
    </source>
</evidence>
<gene>
    <name evidence="2" type="primary">LOC111352932</name>
</gene>
<protein>
    <submittedName>
        <fullName evidence="2">Uncharacterized protein LOC111352932</fullName>
    </submittedName>
</protein>
<dbReference type="KEGG" id="sliu:111352932"/>
<dbReference type="RefSeq" id="XP_022821410.1">
    <property type="nucleotide sequence ID" value="XM_022965642.1"/>
</dbReference>
<name>A0A9J7DZ71_SPOLT</name>
<dbReference type="GeneID" id="111352932"/>
<proteinExistence type="predicted"/>